<sequence>MLDHTPPGSSGTRSCNTLKLTAKSGKQHLNTAAAWPPSFENAMGSTANPHRGSRRAAAIRPADECRRSRAARRRCPRATARGSADRAMRS</sequence>
<dbReference type="EMBL" id="JAANQT010010380">
    <property type="protein sequence ID" value="KAG1275195.1"/>
    <property type="molecule type" value="Genomic_DNA"/>
</dbReference>
<feature type="region of interest" description="Disordered" evidence="1">
    <location>
        <begin position="41"/>
        <end position="90"/>
    </location>
</feature>
<accession>A0A9P6WSH1</accession>
<reference evidence="2" key="1">
    <citation type="journal article" date="2020" name="Microb. Genom.">
        <title>Genetic diversity of clinical and environmental Mucorales isolates obtained from an investigation of mucormycosis cases among solid organ transplant recipients.</title>
        <authorList>
            <person name="Nguyen M.H."/>
            <person name="Kaul D."/>
            <person name="Muto C."/>
            <person name="Cheng S.J."/>
            <person name="Richter R.A."/>
            <person name="Bruno V.M."/>
            <person name="Liu G."/>
            <person name="Beyhan S."/>
            <person name="Sundermann A.J."/>
            <person name="Mounaud S."/>
            <person name="Pasculle A.W."/>
            <person name="Nierman W.C."/>
            <person name="Driscoll E."/>
            <person name="Cumbie R."/>
            <person name="Clancy C.J."/>
            <person name="Dupont C.L."/>
        </authorList>
    </citation>
    <scope>NUCLEOTIDE SEQUENCE</scope>
    <source>
        <strain evidence="2">GL11</strain>
    </source>
</reference>
<dbReference type="Proteomes" id="UP000716291">
    <property type="component" value="Unassembled WGS sequence"/>
</dbReference>
<keyword evidence="3" id="KW-1185">Reference proteome</keyword>
<organism evidence="2 3">
    <name type="scientific">Rhizopus oryzae</name>
    <name type="common">Mucormycosis agent</name>
    <name type="synonym">Rhizopus arrhizus var. delemar</name>
    <dbReference type="NCBI Taxonomy" id="64495"/>
    <lineage>
        <taxon>Eukaryota</taxon>
        <taxon>Fungi</taxon>
        <taxon>Fungi incertae sedis</taxon>
        <taxon>Mucoromycota</taxon>
        <taxon>Mucoromycotina</taxon>
        <taxon>Mucoromycetes</taxon>
        <taxon>Mucorales</taxon>
        <taxon>Mucorineae</taxon>
        <taxon>Rhizopodaceae</taxon>
        <taxon>Rhizopus</taxon>
    </lineage>
</organism>
<evidence type="ECO:0000313" key="2">
    <source>
        <dbReference type="EMBL" id="KAG1275195.1"/>
    </source>
</evidence>
<evidence type="ECO:0000256" key="1">
    <source>
        <dbReference type="SAM" id="MobiDB-lite"/>
    </source>
</evidence>
<name>A0A9P6WSH1_RHIOR</name>
<comment type="caution">
    <text evidence="2">The sequence shown here is derived from an EMBL/GenBank/DDBJ whole genome shotgun (WGS) entry which is preliminary data.</text>
</comment>
<gene>
    <name evidence="2" type="ORF">G6F64_014949</name>
</gene>
<dbReference type="AlphaFoldDB" id="A0A9P6WSH1"/>
<protein>
    <submittedName>
        <fullName evidence="2">Uncharacterized protein</fullName>
    </submittedName>
</protein>
<evidence type="ECO:0000313" key="3">
    <source>
        <dbReference type="Proteomes" id="UP000716291"/>
    </source>
</evidence>
<proteinExistence type="predicted"/>